<dbReference type="Proteomes" id="UP001630127">
    <property type="component" value="Unassembled WGS sequence"/>
</dbReference>
<dbReference type="InterPro" id="IPR044893">
    <property type="entry name" value="RNA_pol_Rpb1_clamp_domain"/>
</dbReference>
<dbReference type="CDD" id="cd10506">
    <property type="entry name" value="RNAP_IV_RPD1_N"/>
    <property type="match status" value="1"/>
</dbReference>
<evidence type="ECO:0000256" key="6">
    <source>
        <dbReference type="ARBA" id="ARBA00022833"/>
    </source>
</evidence>
<evidence type="ECO:0000256" key="8">
    <source>
        <dbReference type="ARBA" id="ARBA00048552"/>
    </source>
</evidence>
<keyword evidence="4" id="KW-0548">Nucleotidyltransferase</keyword>
<dbReference type="Pfam" id="PF05000">
    <property type="entry name" value="RNA_pol_Rpb1_4"/>
    <property type="match status" value="1"/>
</dbReference>
<dbReference type="Gene3D" id="3.30.1490.180">
    <property type="entry name" value="RNA polymerase ii"/>
    <property type="match status" value="1"/>
</dbReference>
<dbReference type="PANTHER" id="PTHR19376">
    <property type="entry name" value="DNA-DIRECTED RNA POLYMERASE"/>
    <property type="match status" value="1"/>
</dbReference>
<dbReference type="SMART" id="SM00663">
    <property type="entry name" value="RPOLA_N"/>
    <property type="match status" value="1"/>
</dbReference>
<sequence>MDWETIEIEHSVKLEQTGRLRSISFNILSEVEAVNKSAKLIGAVSEVTDAALGLPNLINQCTTCGAKDRKKCEGHFGLINFPFTILNPYFLPEVAQILNKICPACKSVRVDKVKSYGSTSIRGHPNNCKYCNGRSRDSYPPMKFKVTSKDVFAETAISAEVSERSSRTRSLHGSMSADYWDIIPSDDQQDPSSLGSNKRVLSHAQVYSILKDVDPRFLESFLKKKSSIFLNGFLLTPNCHRVTELGQHIIFDTKTKLYKKLIDFRGTANELSTRVLDCIKVSKVRSERPSAINSAFSVLGFKDSAFTTPGLKYIKELLLGKRTDHSFRMVVVGDPNIDLGEIGVPRHIAEKLRVSEHVNKWNFSKLERYVTLMVVSGGEICVRRGGRLEKLTITDKLRSEDVLYRPMLDGDTVLINRPPSIHQHSIISLSVRILPINSVLSINPLICSPLRGDFDGDCLHGYVPQSVDSRVELQELVALSKQLLNGQSGRNLLSLSHDSLTAAHLILEEGVTFNKLQMQQLQMFCSFRMQFPAIIKAPGNTCFWTGKQLFSLLIPPGFDYVSSSNGVQINKGEIVTSSNGSSWLWDTDGNLFDSLVKYSKDEVLGFLYAAQEVLCEWLAMRGLSVSLSDLCLTSDPDFRQNMIDEVSCGLQEAELLSSIELLMVDSNQDFLVESNEENERGLDFGAEHISSIQQQKSAVLSQASVSAFKRVFLDIQHLVYHYASKDNSFLSMLKAGSKGNLLKLVQQSMCLGLQHSFVALSFRIPRQLSCAAWNDHKISLRKSHGISEHCGSYIPFGVIENSFLSGLNPLECFVHSLTNRDSSFSGHADVSGTLTRKLMFFMRDLSIGYDGTVRNAYGNQLIQFSYNSRETLTPCNCSNESPGETTHIYDVIGGHPVGSLAACAISEAAYSALDQPISALESSPLLNLKKILDCGVKKISGDKTASLFLTKKLGRQTYGFEYGALEVKDHLQRLIFEDIVSSSMICYSQEKHSRSQISPWVCHFHISKEIVKRRRLRLHSIVDALNMTWKSAKVKLKINLPDLQITGKVCSLAVKQNEKDAKICITVSILERSRNSSLPVDVLRNMVIPFLLGTVIKGFPEFKKVDILWKDCPSSSKSSKSSLGGLYLRVFMSEKCDRAKFWRILVNNCLQIRDMIDWERSHPDDIRDMTSAYGVDAAVNHFLSSLSSAIRDTGKTILPQHLVLTADCLSATGEFVALNAKGLAQQRKETAVYSPFQQACFSSPGDCFVRAAKTGIVDNLEGTVDALSWGMVPSIGTGAQFDIMYAGKGHEPAKSIDIYGDGLLGSIANLNQQVKVKLPNKDYEMSGKSLAQHLFMYDDLATKGCVLPRAVRGHRDIETLLRDFISLKDIQRLSHSLKQLLNKYDIDCQLSEVDKAVVMTALYFHPRRSEKIGIGALEIKVGYHSKYENSRCFVLVRKDGSVEDFSYHKCVHNALQLIAPDRAKTYESKWLKGPKAKSLVWPVGHP</sequence>
<evidence type="ECO:0000256" key="5">
    <source>
        <dbReference type="ARBA" id="ARBA00022723"/>
    </source>
</evidence>
<keyword evidence="3" id="KW-0808">Transferase</keyword>
<evidence type="ECO:0000313" key="10">
    <source>
        <dbReference type="EMBL" id="KAL3499420.1"/>
    </source>
</evidence>
<evidence type="ECO:0000256" key="2">
    <source>
        <dbReference type="ARBA" id="ARBA00022478"/>
    </source>
</evidence>
<keyword evidence="2" id="KW-0240">DNA-directed RNA polymerase</keyword>
<dbReference type="Pfam" id="PF00623">
    <property type="entry name" value="RNA_pol_Rpb1_2"/>
    <property type="match status" value="1"/>
</dbReference>
<evidence type="ECO:0000313" key="11">
    <source>
        <dbReference type="Proteomes" id="UP001630127"/>
    </source>
</evidence>
<keyword evidence="7" id="KW-0804">Transcription</keyword>
<feature type="domain" description="RNA polymerase N-terminal" evidence="9">
    <location>
        <begin position="226"/>
        <end position="507"/>
    </location>
</feature>
<keyword evidence="5" id="KW-0479">Metal-binding</keyword>
<proteinExistence type="predicted"/>
<dbReference type="GO" id="GO:0000428">
    <property type="term" value="C:DNA-directed RNA polymerase complex"/>
    <property type="evidence" value="ECO:0007669"/>
    <property type="project" value="UniProtKB-KW"/>
</dbReference>
<organism evidence="10 11">
    <name type="scientific">Cinchona calisaya</name>
    <dbReference type="NCBI Taxonomy" id="153742"/>
    <lineage>
        <taxon>Eukaryota</taxon>
        <taxon>Viridiplantae</taxon>
        <taxon>Streptophyta</taxon>
        <taxon>Embryophyta</taxon>
        <taxon>Tracheophyta</taxon>
        <taxon>Spermatophyta</taxon>
        <taxon>Magnoliopsida</taxon>
        <taxon>eudicotyledons</taxon>
        <taxon>Gunneridae</taxon>
        <taxon>Pentapetalae</taxon>
        <taxon>asterids</taxon>
        <taxon>lamiids</taxon>
        <taxon>Gentianales</taxon>
        <taxon>Rubiaceae</taxon>
        <taxon>Cinchonoideae</taxon>
        <taxon>Cinchoneae</taxon>
        <taxon>Cinchona</taxon>
    </lineage>
</organism>
<dbReference type="Gene3D" id="1.10.274.100">
    <property type="entry name" value="RNA polymerase Rpb1, domain 3"/>
    <property type="match status" value="1"/>
</dbReference>
<keyword evidence="6" id="KW-0862">Zinc</keyword>
<dbReference type="GO" id="GO:0046872">
    <property type="term" value="F:metal ion binding"/>
    <property type="evidence" value="ECO:0007669"/>
    <property type="project" value="UniProtKB-KW"/>
</dbReference>
<dbReference type="Gene3D" id="1.10.132.30">
    <property type="match status" value="1"/>
</dbReference>
<accession>A0ABD2Y0Y6</accession>
<dbReference type="EC" id="2.7.7.6" evidence="1"/>
<evidence type="ECO:0000256" key="4">
    <source>
        <dbReference type="ARBA" id="ARBA00022695"/>
    </source>
</evidence>
<dbReference type="EMBL" id="JBJUIK010000016">
    <property type="protein sequence ID" value="KAL3499420.1"/>
    <property type="molecule type" value="Genomic_DNA"/>
</dbReference>
<dbReference type="InterPro" id="IPR000722">
    <property type="entry name" value="RNA_pol_asu"/>
</dbReference>
<dbReference type="SUPFAM" id="SSF64484">
    <property type="entry name" value="beta and beta-prime subunits of DNA dependent RNA-polymerase"/>
    <property type="match status" value="1"/>
</dbReference>
<name>A0ABD2Y0Y6_9GENT</name>
<dbReference type="Pfam" id="PF11523">
    <property type="entry name" value="DUF3223"/>
    <property type="match status" value="1"/>
</dbReference>
<comment type="caution">
    <text evidence="10">The sequence shown here is derived from an EMBL/GenBank/DDBJ whole genome shotgun (WGS) entry which is preliminary data.</text>
</comment>
<reference evidence="10 11" key="1">
    <citation type="submission" date="2024-11" db="EMBL/GenBank/DDBJ databases">
        <title>A near-complete genome assembly of Cinchona calisaya.</title>
        <authorList>
            <person name="Lian D.C."/>
            <person name="Zhao X.W."/>
            <person name="Wei L."/>
        </authorList>
    </citation>
    <scope>NUCLEOTIDE SEQUENCE [LARGE SCALE GENOMIC DNA]</scope>
    <source>
        <tissue evidence="10">Nenye</tissue>
    </source>
</reference>
<dbReference type="Pfam" id="PF04983">
    <property type="entry name" value="RNA_pol_Rpb1_3"/>
    <property type="match status" value="1"/>
</dbReference>
<dbReference type="Gene3D" id="2.40.40.20">
    <property type="match status" value="1"/>
</dbReference>
<evidence type="ECO:0000259" key="9">
    <source>
        <dbReference type="SMART" id="SM00663"/>
    </source>
</evidence>
<evidence type="ECO:0000256" key="7">
    <source>
        <dbReference type="ARBA" id="ARBA00023163"/>
    </source>
</evidence>
<comment type="catalytic activity">
    <reaction evidence="8">
        <text>RNA(n) + a ribonucleoside 5'-triphosphate = RNA(n+1) + diphosphate</text>
        <dbReference type="Rhea" id="RHEA:21248"/>
        <dbReference type="Rhea" id="RHEA-COMP:14527"/>
        <dbReference type="Rhea" id="RHEA-COMP:17342"/>
        <dbReference type="ChEBI" id="CHEBI:33019"/>
        <dbReference type="ChEBI" id="CHEBI:61557"/>
        <dbReference type="ChEBI" id="CHEBI:140395"/>
        <dbReference type="EC" id="2.7.7.6"/>
    </reaction>
</comment>
<gene>
    <name evidence="10" type="ORF">ACH5RR_038513</name>
</gene>
<dbReference type="GO" id="GO:0003899">
    <property type="term" value="F:DNA-directed RNA polymerase activity"/>
    <property type="evidence" value="ECO:0007669"/>
    <property type="project" value="UniProtKB-EC"/>
</dbReference>
<protein>
    <recommendedName>
        <fullName evidence="1">DNA-directed RNA polymerase</fullName>
        <ecNumber evidence="1">2.7.7.6</ecNumber>
    </recommendedName>
</protein>
<dbReference type="InterPro" id="IPR007066">
    <property type="entry name" value="RNA_pol_Rpb1_3"/>
</dbReference>
<dbReference type="InterPro" id="IPR040403">
    <property type="entry name" value="NRPD1_N"/>
</dbReference>
<dbReference type="InterPro" id="IPR042102">
    <property type="entry name" value="RNA_pol_Rpb1_3_sf"/>
</dbReference>
<dbReference type="Gene3D" id="3.10.450.40">
    <property type="match status" value="1"/>
</dbReference>
<dbReference type="InterPro" id="IPR038120">
    <property type="entry name" value="Rpb1_funnel_sf"/>
</dbReference>
<evidence type="ECO:0000256" key="1">
    <source>
        <dbReference type="ARBA" id="ARBA00012418"/>
    </source>
</evidence>
<dbReference type="Gene3D" id="4.10.860.120">
    <property type="entry name" value="RNA polymerase II, clamp domain"/>
    <property type="match status" value="1"/>
</dbReference>
<dbReference type="PANTHER" id="PTHR19376:SF36">
    <property type="entry name" value="DNA-DIRECTED RNA POLYMERASE IV SUBUNIT 1"/>
    <property type="match status" value="1"/>
</dbReference>
<dbReference type="InterPro" id="IPR045867">
    <property type="entry name" value="DNA-dir_RpoC_beta_prime"/>
</dbReference>
<dbReference type="InterPro" id="IPR007083">
    <property type="entry name" value="RNA_pol_Rpb1_4"/>
</dbReference>
<keyword evidence="11" id="KW-1185">Reference proteome</keyword>
<evidence type="ECO:0000256" key="3">
    <source>
        <dbReference type="ARBA" id="ARBA00022679"/>
    </source>
</evidence>
<dbReference type="InterPro" id="IPR006592">
    <property type="entry name" value="RNA_pol_N"/>
</dbReference>